<dbReference type="InterPro" id="IPR036291">
    <property type="entry name" value="NAD(P)-bd_dom_sf"/>
</dbReference>
<evidence type="ECO:0000259" key="3">
    <source>
        <dbReference type="Pfam" id="PF02826"/>
    </source>
</evidence>
<keyword evidence="4" id="KW-0670">Pyruvate</keyword>
<organism evidence="4 5">
    <name type="scientific">Pseudomonas brassicacearum</name>
    <dbReference type="NCBI Taxonomy" id="930166"/>
    <lineage>
        <taxon>Bacteria</taxon>
        <taxon>Pseudomonadati</taxon>
        <taxon>Pseudomonadota</taxon>
        <taxon>Gammaproteobacteria</taxon>
        <taxon>Pseudomonadales</taxon>
        <taxon>Pseudomonadaceae</taxon>
        <taxon>Pseudomonas</taxon>
    </lineage>
</organism>
<dbReference type="InterPro" id="IPR029752">
    <property type="entry name" value="D-isomer_DH_CS1"/>
</dbReference>
<dbReference type="GO" id="GO:0016616">
    <property type="term" value="F:oxidoreductase activity, acting on the CH-OH group of donors, NAD or NADP as acceptor"/>
    <property type="evidence" value="ECO:0007669"/>
    <property type="project" value="UniProtKB-ARBA"/>
</dbReference>
<dbReference type="Proteomes" id="UP000286351">
    <property type="component" value="Unassembled WGS sequence"/>
</dbReference>
<dbReference type="SUPFAM" id="SSF51735">
    <property type="entry name" value="NAD(P)-binding Rossmann-fold domains"/>
    <property type="match status" value="1"/>
</dbReference>
<dbReference type="InterPro" id="IPR006140">
    <property type="entry name" value="D-isomer_DH_NAD-bd"/>
</dbReference>
<proteinExistence type="predicted"/>
<evidence type="ECO:0000313" key="5">
    <source>
        <dbReference type="Proteomes" id="UP000286351"/>
    </source>
</evidence>
<accession>A0A423JTG4</accession>
<dbReference type="AlphaFoldDB" id="A0A423JTG4"/>
<reference evidence="4 5" key="1">
    <citation type="submission" date="2016-10" db="EMBL/GenBank/DDBJ databases">
        <title>Comparative genome analysis of multiple Pseudomonas spp. focuses on biocontrol and plant growth promoting traits.</title>
        <authorList>
            <person name="Tao X.-Y."/>
            <person name="Taylor C.G."/>
        </authorList>
    </citation>
    <scope>NUCLEOTIDE SEQUENCE [LARGE SCALE GENOMIC DNA]</scope>
    <source>
        <strain evidence="4 5">38D4</strain>
    </source>
</reference>
<dbReference type="Gene3D" id="3.40.50.720">
    <property type="entry name" value="NAD(P)-binding Rossmann-like Domain"/>
    <property type="match status" value="2"/>
</dbReference>
<name>A0A423JTG4_9PSED</name>
<dbReference type="EMBL" id="MOBO01000004">
    <property type="protein sequence ID" value="RON40904.1"/>
    <property type="molecule type" value="Genomic_DNA"/>
</dbReference>
<gene>
    <name evidence="4" type="ORF">BK664_05180</name>
</gene>
<feature type="domain" description="D-isomer specific 2-hydroxyacid dehydrogenase NAD-binding" evidence="3">
    <location>
        <begin position="103"/>
        <end position="273"/>
    </location>
</feature>
<dbReference type="CDD" id="cd12164">
    <property type="entry name" value="GDH_like_2"/>
    <property type="match status" value="1"/>
</dbReference>
<comment type="caution">
    <text evidence="4">The sequence shown here is derived from an EMBL/GenBank/DDBJ whole genome shotgun (WGS) entry which is preliminary data.</text>
</comment>
<evidence type="ECO:0000313" key="4">
    <source>
        <dbReference type="EMBL" id="RON40904.1"/>
    </source>
</evidence>
<protein>
    <submittedName>
        <fullName evidence="4">Glyoxylate/hydroxypyruvate reductase A</fullName>
    </submittedName>
</protein>
<dbReference type="Pfam" id="PF02826">
    <property type="entry name" value="2-Hacid_dh_C"/>
    <property type="match status" value="1"/>
</dbReference>
<dbReference type="PANTHER" id="PTHR43333">
    <property type="entry name" value="2-HACID_DH_C DOMAIN-CONTAINING PROTEIN"/>
    <property type="match status" value="1"/>
</dbReference>
<sequence length="308" mass="34168">MCILYMADPADAEKWRDRLLTHAPELEFRQWPDIGNPADVHYILAWEPLTNLTEQFGNLRLLFAAGAGVDQFDLPHVPAHVSLIRLVDSSMADIMAEYVLFGVLALHRDILDYREDQRSGRWQPRSIVHASQRRVGVMGIGNLGVAALGRLQPLGFQLSGWNRSLKDIPGGHCFVGPDELDEFLKQCDILVNMLPLTPETNGILNAARLDCLPHGAGLINVGRGAHVIETDLISALDTGRLRGAVLDVFLEEPPPRDSSLWNHSRVLLTPHIASDVQIDGGVALIVENLRRERAGTPLLNVVDRWKGY</sequence>
<dbReference type="PANTHER" id="PTHR43333:SF1">
    <property type="entry name" value="D-ISOMER SPECIFIC 2-HYDROXYACID DEHYDROGENASE NAD-BINDING DOMAIN-CONTAINING PROTEIN"/>
    <property type="match status" value="1"/>
</dbReference>
<dbReference type="PROSITE" id="PS00065">
    <property type="entry name" value="D_2_HYDROXYACID_DH_1"/>
    <property type="match status" value="1"/>
</dbReference>
<dbReference type="GO" id="GO:0051287">
    <property type="term" value="F:NAD binding"/>
    <property type="evidence" value="ECO:0007669"/>
    <property type="project" value="InterPro"/>
</dbReference>
<keyword evidence="2" id="KW-0520">NAD</keyword>
<evidence type="ECO:0000256" key="2">
    <source>
        <dbReference type="ARBA" id="ARBA00023027"/>
    </source>
</evidence>
<keyword evidence="1" id="KW-0560">Oxidoreductase</keyword>
<dbReference type="SUPFAM" id="SSF52283">
    <property type="entry name" value="Formate/glycerate dehydrogenase catalytic domain-like"/>
    <property type="match status" value="1"/>
</dbReference>
<evidence type="ECO:0000256" key="1">
    <source>
        <dbReference type="ARBA" id="ARBA00023002"/>
    </source>
</evidence>